<comment type="caution">
    <text evidence="2">The sequence shown here is derived from an EMBL/GenBank/DDBJ whole genome shotgun (WGS) entry which is preliminary data.</text>
</comment>
<feature type="region of interest" description="Disordered" evidence="1">
    <location>
        <begin position="1"/>
        <end position="45"/>
    </location>
</feature>
<dbReference type="EMBL" id="RWJF01000001">
    <property type="protein sequence ID" value="RST31694.1"/>
    <property type="molecule type" value="Genomic_DNA"/>
</dbReference>
<accession>A0A429VCK5</accession>
<dbReference type="AlphaFoldDB" id="A0A429VCK5"/>
<gene>
    <name evidence="2" type="ORF">HMF7854_13245</name>
</gene>
<evidence type="ECO:0000256" key="1">
    <source>
        <dbReference type="SAM" id="MobiDB-lite"/>
    </source>
</evidence>
<evidence type="ECO:0000313" key="2">
    <source>
        <dbReference type="EMBL" id="RST31694.1"/>
    </source>
</evidence>
<sequence length="64" mass="7249">MPTHHGRHPREVPVLLKPSRHPRESGDPAQLLTRKRKLDPRFRGDDVRKLQSCALPLTPPTSPA</sequence>
<dbReference type="Proteomes" id="UP000274661">
    <property type="component" value="Unassembled WGS sequence"/>
</dbReference>
<organism evidence="2 3">
    <name type="scientific">Sphingomonas ginkgonis</name>
    <dbReference type="NCBI Taxonomy" id="2315330"/>
    <lineage>
        <taxon>Bacteria</taxon>
        <taxon>Pseudomonadati</taxon>
        <taxon>Pseudomonadota</taxon>
        <taxon>Alphaproteobacteria</taxon>
        <taxon>Sphingomonadales</taxon>
        <taxon>Sphingomonadaceae</taxon>
        <taxon>Sphingomonas</taxon>
    </lineage>
</organism>
<proteinExistence type="predicted"/>
<evidence type="ECO:0000313" key="3">
    <source>
        <dbReference type="Proteomes" id="UP000274661"/>
    </source>
</evidence>
<protein>
    <submittedName>
        <fullName evidence="2">Uncharacterized protein</fullName>
    </submittedName>
</protein>
<name>A0A429VCK5_9SPHN</name>
<keyword evidence="3" id="KW-1185">Reference proteome</keyword>
<reference evidence="2 3" key="1">
    <citation type="submission" date="2018-12" db="EMBL/GenBank/DDBJ databases">
        <title>Sphingomonas sp. HMF7854 Genome sequencing and assembly.</title>
        <authorList>
            <person name="Cha I."/>
            <person name="Kang H."/>
            <person name="Kim H."/>
            <person name="Kang J."/>
            <person name="Joh K."/>
        </authorList>
    </citation>
    <scope>NUCLEOTIDE SEQUENCE [LARGE SCALE GENOMIC DNA]</scope>
    <source>
        <strain evidence="2 3">HMF7854</strain>
    </source>
</reference>